<comment type="caution">
    <text evidence="7">The sequence shown here is derived from an EMBL/GenBank/DDBJ whole genome shotgun (WGS) entry which is preliminary data.</text>
</comment>
<dbReference type="InterPro" id="IPR012677">
    <property type="entry name" value="Nucleotide-bd_a/b_plait_sf"/>
</dbReference>
<keyword evidence="3" id="KW-0694">RNA-binding</keyword>
<dbReference type="GO" id="GO:0000447">
    <property type="term" value="P:endonucleolytic cleavage in ITS1 to separate SSU-rRNA from 5.8S rRNA and LSU-rRNA from tricistronic rRNA transcript (SSU-rRNA, 5.8S rRNA, LSU-rRNA)"/>
    <property type="evidence" value="ECO:0007669"/>
    <property type="project" value="TreeGrafter"/>
</dbReference>
<evidence type="ECO:0000256" key="2">
    <source>
        <dbReference type="ARBA" id="ARBA00005819"/>
    </source>
</evidence>
<accession>A0A9P5UEW7</accession>
<evidence type="ECO:0000256" key="3">
    <source>
        <dbReference type="ARBA" id="ARBA00022884"/>
    </source>
</evidence>
<feature type="compositionally biased region" description="Acidic residues" evidence="6">
    <location>
        <begin position="44"/>
        <end position="60"/>
    </location>
</feature>
<dbReference type="GO" id="GO:0000480">
    <property type="term" value="P:endonucleolytic cleavage in 5'-ETS of tricistronic rRNA transcript (SSU-rRNA, 5.8S rRNA, LSU-rRNA)"/>
    <property type="evidence" value="ECO:0007669"/>
    <property type="project" value="TreeGrafter"/>
</dbReference>
<evidence type="ECO:0000256" key="1">
    <source>
        <dbReference type="ARBA" id="ARBA00004604"/>
    </source>
</evidence>
<feature type="compositionally biased region" description="Low complexity" evidence="6">
    <location>
        <begin position="1"/>
        <end position="13"/>
    </location>
</feature>
<feature type="compositionally biased region" description="Basic and acidic residues" evidence="6">
    <location>
        <begin position="239"/>
        <end position="252"/>
    </location>
</feature>
<dbReference type="GO" id="GO:0005730">
    <property type="term" value="C:nucleolus"/>
    <property type="evidence" value="ECO:0007669"/>
    <property type="project" value="UniProtKB-SubCell"/>
</dbReference>
<name>A0A9P5UEW7_9AGAR</name>
<dbReference type="GO" id="GO:0003723">
    <property type="term" value="F:RNA binding"/>
    <property type="evidence" value="ECO:0007669"/>
    <property type="project" value="UniProtKB-KW"/>
</dbReference>
<gene>
    <name evidence="7" type="ORF">BDP27DRAFT_1442679</name>
</gene>
<dbReference type="Proteomes" id="UP000772434">
    <property type="component" value="Unassembled WGS sequence"/>
</dbReference>
<dbReference type="InterPro" id="IPR035979">
    <property type="entry name" value="RBD_domain_sf"/>
</dbReference>
<feature type="compositionally biased region" description="Basic and acidic residues" evidence="6">
    <location>
        <begin position="262"/>
        <end position="282"/>
    </location>
</feature>
<evidence type="ECO:0000313" key="7">
    <source>
        <dbReference type="EMBL" id="KAF9076654.1"/>
    </source>
</evidence>
<evidence type="ECO:0000313" key="8">
    <source>
        <dbReference type="Proteomes" id="UP000772434"/>
    </source>
</evidence>
<evidence type="ECO:0000256" key="5">
    <source>
        <dbReference type="ARBA" id="ARBA00032634"/>
    </source>
</evidence>
<dbReference type="PANTHER" id="PTHR12311:SF7">
    <property type="entry name" value="ACTIVATOR OF BASAL TRANSCRIPTION 1"/>
    <property type="match status" value="1"/>
</dbReference>
<dbReference type="GO" id="GO:0034462">
    <property type="term" value="P:small-subunit processome assembly"/>
    <property type="evidence" value="ECO:0007669"/>
    <property type="project" value="TreeGrafter"/>
</dbReference>
<feature type="region of interest" description="Disordered" evidence="6">
    <location>
        <begin position="239"/>
        <end position="290"/>
    </location>
</feature>
<dbReference type="GO" id="GO:0000472">
    <property type="term" value="P:endonucleolytic cleavage to generate mature 5'-end of SSU-rRNA from (SSU-rRNA, 5.8S rRNA, LSU-rRNA)"/>
    <property type="evidence" value="ECO:0007669"/>
    <property type="project" value="TreeGrafter"/>
</dbReference>
<keyword evidence="4" id="KW-0539">Nucleus</keyword>
<comment type="similarity">
    <text evidence="2">Belongs to the ESF2/ABP1 family.</text>
</comment>
<dbReference type="InterPro" id="IPR034353">
    <property type="entry name" value="ABT1/ESF2_RRM"/>
</dbReference>
<dbReference type="PANTHER" id="PTHR12311">
    <property type="entry name" value="ACTIVATOR OF BASAL TRANSCRIPTION 1"/>
    <property type="match status" value="1"/>
</dbReference>
<feature type="region of interest" description="Disordered" evidence="6">
    <location>
        <begin position="1"/>
        <end position="67"/>
    </location>
</feature>
<protein>
    <recommendedName>
        <fullName evidence="5">18S rRNA factor 2</fullName>
    </recommendedName>
</protein>
<dbReference type="EMBL" id="JADNRY010000006">
    <property type="protein sequence ID" value="KAF9076654.1"/>
    <property type="molecule type" value="Genomic_DNA"/>
</dbReference>
<comment type="subcellular location">
    <subcellularLocation>
        <location evidence="1">Nucleus</location>
        <location evidence="1">Nucleolus</location>
    </subcellularLocation>
</comment>
<evidence type="ECO:0000256" key="6">
    <source>
        <dbReference type="SAM" id="MobiDB-lite"/>
    </source>
</evidence>
<dbReference type="CDD" id="cd12263">
    <property type="entry name" value="RRM_ABT1_like"/>
    <property type="match status" value="1"/>
</dbReference>
<sequence length="290" mass="32992">MSSETTTSFSPTTQKYAGEAEGESSKSAFLEESQELNRGPNTSEQEDSDVDTENEFDDAMGEGMLPDGYSGPKIVKLLTPEALAAFKAAQDQAGVVYISRIPPGMRPAKVRHLMSAHDEVGRVYLQQEDPKRAYLRRKHTATKKPHFTEGWVEFKDKKVARRVADMLNAQPIGGKKGTRWRDDIWTMKYLPKFKWNMLTEQVAHEAAIHTAKLRVELSQSKTEQRDYLRNVELARVLEKRAERKKEKGEEMVLKPISRPNKRKLETDEAGQKKRSRPNKDGLDNVLSSVF</sequence>
<dbReference type="Gene3D" id="3.30.70.330">
    <property type="match status" value="1"/>
</dbReference>
<organism evidence="7 8">
    <name type="scientific">Rhodocollybia butyracea</name>
    <dbReference type="NCBI Taxonomy" id="206335"/>
    <lineage>
        <taxon>Eukaryota</taxon>
        <taxon>Fungi</taxon>
        <taxon>Dikarya</taxon>
        <taxon>Basidiomycota</taxon>
        <taxon>Agaricomycotina</taxon>
        <taxon>Agaricomycetes</taxon>
        <taxon>Agaricomycetidae</taxon>
        <taxon>Agaricales</taxon>
        <taxon>Marasmiineae</taxon>
        <taxon>Omphalotaceae</taxon>
        <taxon>Rhodocollybia</taxon>
    </lineage>
</organism>
<reference evidence="7" key="1">
    <citation type="submission" date="2020-11" db="EMBL/GenBank/DDBJ databases">
        <authorList>
            <consortium name="DOE Joint Genome Institute"/>
            <person name="Ahrendt S."/>
            <person name="Riley R."/>
            <person name="Andreopoulos W."/>
            <person name="Labutti K."/>
            <person name="Pangilinan J."/>
            <person name="Ruiz-Duenas F.J."/>
            <person name="Barrasa J.M."/>
            <person name="Sanchez-Garcia M."/>
            <person name="Camarero S."/>
            <person name="Miyauchi S."/>
            <person name="Serrano A."/>
            <person name="Linde D."/>
            <person name="Babiker R."/>
            <person name="Drula E."/>
            <person name="Ayuso-Fernandez I."/>
            <person name="Pacheco R."/>
            <person name="Padilla G."/>
            <person name="Ferreira P."/>
            <person name="Barriuso J."/>
            <person name="Kellner H."/>
            <person name="Castanera R."/>
            <person name="Alfaro M."/>
            <person name="Ramirez L."/>
            <person name="Pisabarro A.G."/>
            <person name="Kuo A."/>
            <person name="Tritt A."/>
            <person name="Lipzen A."/>
            <person name="He G."/>
            <person name="Yan M."/>
            <person name="Ng V."/>
            <person name="Cullen D."/>
            <person name="Martin F."/>
            <person name="Rosso M.-N."/>
            <person name="Henrissat B."/>
            <person name="Hibbett D."/>
            <person name="Martinez A.T."/>
            <person name="Grigoriev I.V."/>
        </authorList>
    </citation>
    <scope>NUCLEOTIDE SEQUENCE</scope>
    <source>
        <strain evidence="7">AH 40177</strain>
    </source>
</reference>
<dbReference type="SUPFAM" id="SSF54928">
    <property type="entry name" value="RNA-binding domain, RBD"/>
    <property type="match status" value="1"/>
</dbReference>
<dbReference type="OrthoDB" id="287393at2759"/>
<keyword evidence="8" id="KW-1185">Reference proteome</keyword>
<dbReference type="InterPro" id="IPR039119">
    <property type="entry name" value="ABT1/Esf2"/>
</dbReference>
<proteinExistence type="inferred from homology"/>
<evidence type="ECO:0000256" key="4">
    <source>
        <dbReference type="ARBA" id="ARBA00023242"/>
    </source>
</evidence>
<dbReference type="AlphaFoldDB" id="A0A9P5UEW7"/>